<dbReference type="Gene3D" id="3.10.129.10">
    <property type="entry name" value="Hotdog Thioesterase"/>
    <property type="match status" value="1"/>
</dbReference>
<dbReference type="OrthoDB" id="9813282at2"/>
<dbReference type="CDD" id="cd03443">
    <property type="entry name" value="PaaI_thioesterase"/>
    <property type="match status" value="1"/>
</dbReference>
<evidence type="ECO:0000259" key="1">
    <source>
        <dbReference type="Pfam" id="PF03061"/>
    </source>
</evidence>
<gene>
    <name evidence="2" type="ORF">FZO89_00150</name>
</gene>
<sequence>MSAGPPDLSALIRDRLPPAMRGLVPPPCLLEMQGECVAYEEGLRLCMRFPVLPRYRNPLGNMQGGFIVAALDNTIGPFSFLVAPPSATATLNTQYLRPVTPDDASITCAAWLVERTRNTLHIHAEARNDAGRIVVLCQSVNQILPPPDGD</sequence>
<feature type="domain" description="Thioesterase" evidence="1">
    <location>
        <begin position="60"/>
        <end position="133"/>
    </location>
</feature>
<dbReference type="InterPro" id="IPR006683">
    <property type="entry name" value="Thioestr_dom"/>
</dbReference>
<name>A0A5D4XJH9_9GAMM</name>
<comment type="caution">
    <text evidence="2">The sequence shown here is derived from an EMBL/GenBank/DDBJ whole genome shotgun (WGS) entry which is preliminary data.</text>
</comment>
<evidence type="ECO:0000313" key="3">
    <source>
        <dbReference type="Proteomes" id="UP000324973"/>
    </source>
</evidence>
<dbReference type="EMBL" id="VTFT01000001">
    <property type="protein sequence ID" value="TYT24818.1"/>
    <property type="molecule type" value="Genomic_DNA"/>
</dbReference>
<dbReference type="Proteomes" id="UP000324973">
    <property type="component" value="Unassembled WGS sequence"/>
</dbReference>
<dbReference type="Pfam" id="PF03061">
    <property type="entry name" value="4HBT"/>
    <property type="match status" value="1"/>
</dbReference>
<protein>
    <submittedName>
        <fullName evidence="2">PaaI family thioesterase</fullName>
    </submittedName>
</protein>
<dbReference type="InterPro" id="IPR029069">
    <property type="entry name" value="HotDog_dom_sf"/>
</dbReference>
<dbReference type="AlphaFoldDB" id="A0A5D4XJH9"/>
<proteinExistence type="predicted"/>
<dbReference type="RefSeq" id="WP_149101368.1">
    <property type="nucleotide sequence ID" value="NZ_VTFT01000001.1"/>
</dbReference>
<accession>A0A5D4XJH9</accession>
<dbReference type="GO" id="GO:0016790">
    <property type="term" value="F:thiolester hydrolase activity"/>
    <property type="evidence" value="ECO:0007669"/>
    <property type="project" value="UniProtKB-ARBA"/>
</dbReference>
<evidence type="ECO:0000313" key="2">
    <source>
        <dbReference type="EMBL" id="TYT24818.1"/>
    </source>
</evidence>
<organism evidence="2 3">
    <name type="scientific">Luteimonas viscosa</name>
    <dbReference type="NCBI Taxonomy" id="1132694"/>
    <lineage>
        <taxon>Bacteria</taxon>
        <taxon>Pseudomonadati</taxon>
        <taxon>Pseudomonadota</taxon>
        <taxon>Gammaproteobacteria</taxon>
        <taxon>Lysobacterales</taxon>
        <taxon>Lysobacteraceae</taxon>
        <taxon>Luteimonas</taxon>
    </lineage>
</organism>
<dbReference type="SUPFAM" id="SSF54637">
    <property type="entry name" value="Thioesterase/thiol ester dehydrase-isomerase"/>
    <property type="match status" value="1"/>
</dbReference>
<keyword evidence="3" id="KW-1185">Reference proteome</keyword>
<reference evidence="2 3" key="1">
    <citation type="submission" date="2019-08" db="EMBL/GenBank/DDBJ databases">
        <title>Luteimonas viscosus sp. nov., isolated from soil of a sunflower field.</title>
        <authorList>
            <person name="Jianli Z."/>
            <person name="Ying Z."/>
        </authorList>
    </citation>
    <scope>NUCLEOTIDE SEQUENCE [LARGE SCALE GENOMIC DNA]</scope>
    <source>
        <strain evidence="2 3">XBU10</strain>
    </source>
</reference>